<dbReference type="AlphaFoldDB" id="J9E3U5"/>
<dbReference type="Proteomes" id="UP000004810">
    <property type="component" value="Unassembled WGS sequence"/>
</dbReference>
<sequence length="231" mass="25017">MGAVINAHTGELTQIQTVVHVDTFILPLNSVIPSIENHLSMQSRNLNGTILQTQLTVAYSMQCKGGLIGRNCDLICNEAVTNTTIAVCQSNITNFSYTCTYMKNGQVQNCLPCSWGIVQESYCQNSNEGILTLSATSAIDVFVHHMGAVINAHTGELTQIQTVVHVDTFILPLNSVIPSIENHLSMQSRNLNGTILQTQLTVAYSMQCKGGLIGRNCDLICNEAVTNTTIA</sequence>
<reference evidence="2" key="1">
    <citation type="submission" date="2012-08" db="EMBL/GenBank/DDBJ databases">
        <title>The Genome Sequence of Wuchereria bancrofti.</title>
        <authorList>
            <person name="Nutman T.B."/>
            <person name="Fink D.L."/>
            <person name="Russ C."/>
            <person name="Young S."/>
            <person name="Zeng Q."/>
            <person name="Koehrsen M."/>
            <person name="Alvarado L."/>
            <person name="Berlin A."/>
            <person name="Chapman S.B."/>
            <person name="Chen Z."/>
            <person name="Freedman E."/>
            <person name="Gellesch M."/>
            <person name="Goldberg J."/>
            <person name="Griggs A."/>
            <person name="Gujja S."/>
            <person name="Heilman E.R."/>
            <person name="Heiman D."/>
            <person name="Hepburn T."/>
            <person name="Howarth C."/>
            <person name="Jen D."/>
            <person name="Larson L."/>
            <person name="Lewis B."/>
            <person name="Mehta T."/>
            <person name="Park D."/>
            <person name="Pearson M."/>
            <person name="Roberts A."/>
            <person name="Saif S."/>
            <person name="Shea T."/>
            <person name="Shenoy N."/>
            <person name="Sisk P."/>
            <person name="Stolte C."/>
            <person name="Sykes S."/>
            <person name="Walk T."/>
            <person name="White J."/>
            <person name="Yandava C."/>
            <person name="Haas B."/>
            <person name="Henn M.R."/>
            <person name="Nusbaum C."/>
            <person name="Birren B."/>
        </authorList>
    </citation>
    <scope>NUCLEOTIDE SEQUENCE [LARGE SCALE GENOMIC DNA]</scope>
    <source>
        <strain evidence="2">NA</strain>
    </source>
</reference>
<dbReference type="EMBL" id="ADBV01018153">
    <property type="protein sequence ID" value="EJW71602.1"/>
    <property type="molecule type" value="Genomic_DNA"/>
</dbReference>
<evidence type="ECO:0000313" key="1">
    <source>
        <dbReference type="EMBL" id="EJW71602.1"/>
    </source>
</evidence>
<organism evidence="1 2">
    <name type="scientific">Wuchereria bancrofti</name>
    <dbReference type="NCBI Taxonomy" id="6293"/>
    <lineage>
        <taxon>Eukaryota</taxon>
        <taxon>Metazoa</taxon>
        <taxon>Ecdysozoa</taxon>
        <taxon>Nematoda</taxon>
        <taxon>Chromadorea</taxon>
        <taxon>Rhabditida</taxon>
        <taxon>Spirurina</taxon>
        <taxon>Spiruromorpha</taxon>
        <taxon>Filarioidea</taxon>
        <taxon>Onchocercidae</taxon>
        <taxon>Wuchereria</taxon>
    </lineage>
</organism>
<proteinExistence type="predicted"/>
<comment type="caution">
    <text evidence="1">The sequence shown here is derived from an EMBL/GenBank/DDBJ whole genome shotgun (WGS) entry which is preliminary data.</text>
</comment>
<feature type="non-terminal residue" evidence="1">
    <location>
        <position position="231"/>
    </location>
</feature>
<accession>J9E3U5</accession>
<protein>
    <submittedName>
        <fullName evidence="1">Uncharacterized protein</fullName>
    </submittedName>
</protein>
<name>J9E3U5_WUCBA</name>
<gene>
    <name evidence="1" type="ORF">WUBG_17488</name>
</gene>
<evidence type="ECO:0000313" key="2">
    <source>
        <dbReference type="Proteomes" id="UP000004810"/>
    </source>
</evidence>